<keyword evidence="3" id="KW-0560">Oxidoreductase</keyword>
<reference evidence="5 6" key="1">
    <citation type="journal article" date="2014" name="PLoS Genet.">
        <title>Phylogenetically driven sequencing of extremely halophilic archaea reveals strategies for static and dynamic osmo-response.</title>
        <authorList>
            <person name="Becker E.A."/>
            <person name="Seitzer P.M."/>
            <person name="Tritt A."/>
            <person name="Larsen D."/>
            <person name="Krusor M."/>
            <person name="Yao A.I."/>
            <person name="Wu D."/>
            <person name="Madern D."/>
            <person name="Eisen J.A."/>
            <person name="Darling A.E."/>
            <person name="Facciotti M.T."/>
        </authorList>
    </citation>
    <scope>NUCLEOTIDE SEQUENCE [LARGE SCALE GENOMIC DNA]</scope>
    <source>
        <strain evidence="5 6">JCM 10990</strain>
    </source>
</reference>
<accession>M0A582</accession>
<organism evidence="5 6">
    <name type="scientific">Natrialba chahannaoensis JCM 10990</name>
    <dbReference type="NCBI Taxonomy" id="1227492"/>
    <lineage>
        <taxon>Archaea</taxon>
        <taxon>Methanobacteriati</taxon>
        <taxon>Methanobacteriota</taxon>
        <taxon>Stenosarchaea group</taxon>
        <taxon>Halobacteria</taxon>
        <taxon>Halobacteriales</taxon>
        <taxon>Natrialbaceae</taxon>
        <taxon>Natrialba</taxon>
    </lineage>
</organism>
<evidence type="ECO:0000256" key="1">
    <source>
        <dbReference type="ARBA" id="ARBA00001974"/>
    </source>
</evidence>
<dbReference type="InterPro" id="IPR001613">
    <property type="entry name" value="Flavin_amine_oxidase"/>
</dbReference>
<name>M0A582_9EURY</name>
<evidence type="ECO:0000256" key="2">
    <source>
        <dbReference type="ARBA" id="ARBA00005995"/>
    </source>
</evidence>
<proteinExistence type="inferred from homology"/>
<evidence type="ECO:0000256" key="3">
    <source>
        <dbReference type="ARBA" id="ARBA00023002"/>
    </source>
</evidence>
<protein>
    <submittedName>
        <fullName evidence="5">Amine oxidase</fullName>
    </submittedName>
</protein>
<dbReference type="AlphaFoldDB" id="M0A582"/>
<dbReference type="SUPFAM" id="SSF54373">
    <property type="entry name" value="FAD-linked reductases, C-terminal domain"/>
    <property type="match status" value="1"/>
</dbReference>
<comment type="similarity">
    <text evidence="2">Belongs to the flavin monoamine oxidase family.</text>
</comment>
<dbReference type="PANTHER" id="PTHR43563:SF1">
    <property type="entry name" value="AMINE OXIDASE [FLAVIN-CONTAINING] B"/>
    <property type="match status" value="1"/>
</dbReference>
<dbReference type="Gene3D" id="3.50.50.60">
    <property type="entry name" value="FAD/NAD(P)-binding domain"/>
    <property type="match status" value="1"/>
</dbReference>
<evidence type="ECO:0000313" key="6">
    <source>
        <dbReference type="Proteomes" id="UP000011693"/>
    </source>
</evidence>
<evidence type="ECO:0000313" key="5">
    <source>
        <dbReference type="EMBL" id="ELY93052.1"/>
    </source>
</evidence>
<gene>
    <name evidence="5" type="ORF">C482_20296</name>
</gene>
<dbReference type="OrthoDB" id="203172at2157"/>
<feature type="domain" description="Amine oxidase" evidence="4">
    <location>
        <begin position="19"/>
        <end position="450"/>
    </location>
</feature>
<dbReference type="Gene3D" id="3.90.660.10">
    <property type="match status" value="1"/>
</dbReference>
<dbReference type="STRING" id="1227492.C482_20296"/>
<dbReference type="InterPro" id="IPR036188">
    <property type="entry name" value="FAD/NAD-bd_sf"/>
</dbReference>
<dbReference type="InterPro" id="IPR002937">
    <property type="entry name" value="Amino_oxidase"/>
</dbReference>
<dbReference type="PRINTS" id="PR00757">
    <property type="entry name" value="AMINEOXDASEF"/>
</dbReference>
<dbReference type="RefSeq" id="WP_006169598.1">
    <property type="nucleotide sequence ID" value="NZ_AOIN01000100.1"/>
</dbReference>
<dbReference type="PANTHER" id="PTHR43563">
    <property type="entry name" value="AMINE OXIDASE"/>
    <property type="match status" value="1"/>
</dbReference>
<dbReference type="PATRIC" id="fig|1227492.4.peg.4041"/>
<dbReference type="EMBL" id="AOIN01000100">
    <property type="protein sequence ID" value="ELY93052.1"/>
    <property type="molecule type" value="Genomic_DNA"/>
</dbReference>
<dbReference type="SUPFAM" id="SSF51905">
    <property type="entry name" value="FAD/NAD(P)-binding domain"/>
    <property type="match status" value="1"/>
</dbReference>
<dbReference type="Proteomes" id="UP000011693">
    <property type="component" value="Unassembled WGS sequence"/>
</dbReference>
<dbReference type="GO" id="GO:0016491">
    <property type="term" value="F:oxidoreductase activity"/>
    <property type="evidence" value="ECO:0007669"/>
    <property type="project" value="UniProtKB-KW"/>
</dbReference>
<dbReference type="Gene3D" id="1.10.405.10">
    <property type="entry name" value="Guanine Nucleotide Dissociation Inhibitor, domain 1"/>
    <property type="match status" value="1"/>
</dbReference>
<sequence>MSAHDDRTDVDVVIVGAGLSGLTAARELTADGHEVTVLEARDRVGGRLAAHELPDGTVADLGAQWIGVSHDAVMSLVEAFDLELTAQYEDGHDQLVIDGDRLAAADATQALPSQADAELTAAVDELETLTAQLVSNDPSATPQAETLDATTLESWKRDRIDSTVARRAFDAFFQSEFPVETTDISVLYFLTLLDSVGGIERLVGETATTESYRLVGGCQQLAKQLAGEPGDAVRLETPVRAIERSDDSVRVRSDDTQITGSYAIVAVPPAVAGQIEYSPPLPVRRDGLHQRMPMGEVIKFVVAYEDAFWRANGYSGTVVDADGPVRLVADSTPPNGECGVLVGFLTADDAVEWSDRPTNERRECVLSALQDYFGPDAGDTLEYVDCSWSTQPWSRGGYAGNMTPGTLTSYGDARSRPTGRLHWASTETAREWSGYMEGAVRSGKRAAAAIGDRLTE</sequence>
<dbReference type="InterPro" id="IPR050703">
    <property type="entry name" value="Flavin_MAO"/>
</dbReference>
<dbReference type="Pfam" id="PF01593">
    <property type="entry name" value="Amino_oxidase"/>
    <property type="match status" value="1"/>
</dbReference>
<evidence type="ECO:0000259" key="4">
    <source>
        <dbReference type="Pfam" id="PF01593"/>
    </source>
</evidence>
<comment type="cofactor">
    <cofactor evidence="1">
        <name>FAD</name>
        <dbReference type="ChEBI" id="CHEBI:57692"/>
    </cofactor>
</comment>
<keyword evidence="6" id="KW-1185">Reference proteome</keyword>
<comment type="caution">
    <text evidence="5">The sequence shown here is derived from an EMBL/GenBank/DDBJ whole genome shotgun (WGS) entry which is preliminary data.</text>
</comment>